<dbReference type="InterPro" id="IPR017927">
    <property type="entry name" value="FAD-bd_FR_type"/>
</dbReference>
<dbReference type="InterPro" id="IPR039261">
    <property type="entry name" value="FNR_nucleotide-bd"/>
</dbReference>
<dbReference type="GO" id="GO:0016491">
    <property type="term" value="F:oxidoreductase activity"/>
    <property type="evidence" value="ECO:0007669"/>
    <property type="project" value="InterPro"/>
</dbReference>
<evidence type="ECO:0000313" key="2">
    <source>
        <dbReference type="EMBL" id="ABZ09791.1"/>
    </source>
</evidence>
<dbReference type="PROSITE" id="PS51384">
    <property type="entry name" value="FAD_FR"/>
    <property type="match status" value="1"/>
</dbReference>
<organism evidence="2">
    <name type="scientific">uncultured marine microorganism HF4000_APKG8K5</name>
    <dbReference type="NCBI Taxonomy" id="455555"/>
    <lineage>
        <taxon>unclassified sequences</taxon>
        <taxon>environmental samples</taxon>
    </lineage>
</organism>
<dbReference type="PANTHER" id="PTHR43513">
    <property type="entry name" value="DIHYDROOROTATE DEHYDROGENASE B (NAD(+)), ELECTRON TRANSFER SUBUNIT"/>
    <property type="match status" value="1"/>
</dbReference>
<dbReference type="InterPro" id="IPR023753">
    <property type="entry name" value="FAD/NAD-binding_dom"/>
</dbReference>
<name>B3TB64_9ZZZZ</name>
<dbReference type="EMBL" id="EU016658">
    <property type="protein sequence ID" value="ABZ09791.1"/>
    <property type="molecule type" value="Genomic_DNA"/>
</dbReference>
<proteinExistence type="predicted"/>
<dbReference type="InterPro" id="IPR050353">
    <property type="entry name" value="PyrK_electron_transfer"/>
</dbReference>
<dbReference type="InterPro" id="IPR036188">
    <property type="entry name" value="FAD/NAD-bd_sf"/>
</dbReference>
<dbReference type="SUPFAM" id="SSF52343">
    <property type="entry name" value="Ferredoxin reductase-like, C-terminal NADP-linked domain"/>
    <property type="match status" value="1"/>
</dbReference>
<dbReference type="PANTHER" id="PTHR43513:SF3">
    <property type="entry name" value="DIHYDROOROTATE DEHYDROGENASE B (NAD(+)), ELECTRON TRANSFER SUBUNIT-RELATED"/>
    <property type="match status" value="1"/>
</dbReference>
<dbReference type="SUPFAM" id="SSF63380">
    <property type="entry name" value="Riboflavin synthase domain-like"/>
    <property type="match status" value="1"/>
</dbReference>
<dbReference type="Gene3D" id="1.10.1060.10">
    <property type="entry name" value="Alpha-helical ferredoxin"/>
    <property type="match status" value="1"/>
</dbReference>
<dbReference type="SUPFAM" id="SSF51971">
    <property type="entry name" value="Nucleotide-binding domain"/>
    <property type="match status" value="1"/>
</dbReference>
<dbReference type="InterPro" id="IPR017938">
    <property type="entry name" value="Riboflavin_synthase-like_b-brl"/>
</dbReference>
<reference evidence="2" key="1">
    <citation type="journal article" date="2008" name="ISME J.">
        <title>Genomic patterns of recombination, clonal divergence and environment in marine microbial populations.</title>
        <authorList>
            <person name="Konstantinidis K.T."/>
            <person name="Delong E.F."/>
        </authorList>
    </citation>
    <scope>NUCLEOTIDE SEQUENCE</scope>
</reference>
<sequence>MTEISLGHGLTFEDLYDREGLQRIDDLFLDYLGAADGELRDRLAAARAAGGEMERLDESNLLVDVAPHLEDFIGGLFSIRPALRALAERDNELAPIQTCKRQFVQRRAAKTHSAEDAEKFDGPALGRELADKFGCAEGRFDQLTFAQHVLDWLEDEEANAEAIDMAEHYAAWAGHTQAGRERHGQDVLFHLVEKVDHFNLVPTSTEDANGVTALVQPPDKPLYRRDGFSLTDDGMDFIGAYDHANYCIICHDRGVDSCSTGLCDKKTGDFKDSPLGVSLVGCPLDERISEMHKVKVDGYTLAAMCIITVDNPMVAGTGHRICNECSKSCIFQKQEPVEIPQVETRIVKDVLALPWGFEIYSLLTRWNPLNFRQPVPLPETGYKILIVGLGPAGFTLGHYLMNAGHTVVAVDGLKIESVDPEISGVTASGERVAFKPIQDITELYENLDERAMAGFGGVAEYGITIRWDKNFLKVLRLLVERRSLFTMFGGVRFGGSITEESAFAMGFDHIAMCAGAGKPTYLSVPNGLARGVRAASDFLMALQLTGAAKKETIANLQLRLPAVIIGGGLTAIDSTTEAMAYYIRQVEKFREHYDILVKEKDEETVRGLYTEEEAEIADEFLAHAKAVAQERATAEKEGRQPHFVELLKQWGGVTIAYRRRLIDAPSYTLNHDEVKYAFREGIRFIELVSPLAVEVDEYGHAKALRLARQEIGEDGRAKPTGEEVTIPARAILVAAGTQPNTTLAREHPGFAEMDGKFYQTLDESGNPVKPQWSSKPDEVHALIKITEDNHSISFFGDLHPSFAGNVVSAMASAKKGFPVVQRALERNPPSAVEAQALVAELNQGLRATVKEVIRLTPTIVEVVVHAPFAARTFHPGQFYRLQNYENYALRANGTTLAMEGLALTGAWVDRDKGLVSVIILEMGGSSDLCIYLKPGEPVVLMGPTGSPTEMPKDETVMLVGGGLGNAVLFSIGQAMREAGSRVLYFGGYKKVIDRYHVEDILKAGDTIVWCCDEEPGFEPTRPQDKTVVGNIVEAIKAYGDGSLGEVDIPLGEVDRILAIGSDRMMNAVAKTRHGVLEEFFKPDHVALGSINSPMQCMMKEICAQCLQRHVDPETGKEKIVFSCFNQDQELDQVDFECLHQRLMQNGVHEKLTRQWISHCFEILKEGESARAAS</sequence>
<dbReference type="Gene3D" id="3.50.50.60">
    <property type="entry name" value="FAD/NAD(P)-binding domain"/>
    <property type="match status" value="1"/>
</dbReference>
<dbReference type="GO" id="GO:0051536">
    <property type="term" value="F:iron-sulfur cluster binding"/>
    <property type="evidence" value="ECO:0007669"/>
    <property type="project" value="InterPro"/>
</dbReference>
<dbReference type="InterPro" id="IPR009051">
    <property type="entry name" value="Helical_ferredxn"/>
</dbReference>
<feature type="domain" description="FAD-binding FR-type" evidence="1">
    <location>
        <begin position="842"/>
        <end position="950"/>
    </location>
</feature>
<protein>
    <submittedName>
        <fullName evidence="2">Putative Pyridine nucleotide-disulphide oxidoreductase</fullName>
    </submittedName>
</protein>
<accession>B3TB64</accession>
<dbReference type="Pfam" id="PF07992">
    <property type="entry name" value="Pyr_redox_2"/>
    <property type="match status" value="1"/>
</dbReference>
<dbReference type="CDD" id="cd06192">
    <property type="entry name" value="DHOD_e_trans_like"/>
    <property type="match status" value="1"/>
</dbReference>
<evidence type="ECO:0000259" key="1">
    <source>
        <dbReference type="PROSITE" id="PS51384"/>
    </source>
</evidence>
<gene>
    <name evidence="2" type="ORF">ALOHA_HF4000APKG8K5ctg1g4</name>
</gene>
<dbReference type="Gene3D" id="2.40.30.10">
    <property type="entry name" value="Translation factors"/>
    <property type="match status" value="1"/>
</dbReference>
<dbReference type="AlphaFoldDB" id="B3TB64"/>
<dbReference type="Gene3D" id="3.40.50.80">
    <property type="entry name" value="Nucleotide-binding domain of ferredoxin-NADP reductase (FNR) module"/>
    <property type="match status" value="1"/>
</dbReference>